<dbReference type="Proteomes" id="UP000198688">
    <property type="component" value="Chromosome I"/>
</dbReference>
<dbReference type="OrthoDB" id="3298397at2"/>
<evidence type="ECO:0000313" key="2">
    <source>
        <dbReference type="EMBL" id="SDT79102.1"/>
    </source>
</evidence>
<name>A0A1H2D9E9_9ACTN</name>
<evidence type="ECO:0000256" key="1">
    <source>
        <dbReference type="SAM" id="MobiDB-lite"/>
    </source>
</evidence>
<proteinExistence type="predicted"/>
<reference evidence="2 3" key="1">
    <citation type="submission" date="2016-10" db="EMBL/GenBank/DDBJ databases">
        <authorList>
            <person name="de Groot N.N."/>
        </authorList>
    </citation>
    <scope>NUCLEOTIDE SEQUENCE [LARGE SCALE GENOMIC DNA]</scope>
    <source>
        <strain evidence="2 3">DSM 43941</strain>
    </source>
</reference>
<dbReference type="AlphaFoldDB" id="A0A1H2D9E9"/>
<sequence>MTREHENKPASGPQSPARSQRRRRRLAVGTAGLAALLGPSAYVVTSEIVDESRQTTAQQVPVVAPVTTAQASAPPGGASGAMRPAAPEQTVEAAPSPLSSEVIKEILDARKKMADDGVDLKRPLQPSTTATADSVKAITEGSLNSGGIVRMVTAREDLTGQRELAWVSGGIKKYRDVPCSQTVRFSADSQPEKKDNLLICWRTSPTKSVISIVVDPEGKPSRTKAVNALKEEWRSME</sequence>
<dbReference type="EMBL" id="LT629758">
    <property type="protein sequence ID" value="SDT79102.1"/>
    <property type="molecule type" value="Genomic_DNA"/>
</dbReference>
<accession>A0A1H2D9E9</accession>
<dbReference type="RefSeq" id="WP_157752019.1">
    <property type="nucleotide sequence ID" value="NZ_BOMJ01000032.1"/>
</dbReference>
<protein>
    <submittedName>
        <fullName evidence="2">Uncharacterized protein</fullName>
    </submittedName>
</protein>
<keyword evidence="3" id="KW-1185">Reference proteome</keyword>
<evidence type="ECO:0000313" key="3">
    <source>
        <dbReference type="Proteomes" id="UP000198688"/>
    </source>
</evidence>
<feature type="region of interest" description="Disordered" evidence="1">
    <location>
        <begin position="1"/>
        <end position="26"/>
    </location>
</feature>
<gene>
    <name evidence="2" type="ORF">SAMN04489716_8645</name>
</gene>
<organism evidence="2 3">
    <name type="scientific">Actinoplanes derwentensis</name>
    <dbReference type="NCBI Taxonomy" id="113562"/>
    <lineage>
        <taxon>Bacteria</taxon>
        <taxon>Bacillati</taxon>
        <taxon>Actinomycetota</taxon>
        <taxon>Actinomycetes</taxon>
        <taxon>Micromonosporales</taxon>
        <taxon>Micromonosporaceae</taxon>
        <taxon>Actinoplanes</taxon>
    </lineage>
</organism>
<feature type="compositionally biased region" description="Low complexity" evidence="1">
    <location>
        <begin position="69"/>
        <end position="87"/>
    </location>
</feature>
<feature type="region of interest" description="Disordered" evidence="1">
    <location>
        <begin position="69"/>
        <end position="99"/>
    </location>
</feature>